<dbReference type="InterPro" id="IPR001375">
    <property type="entry name" value="Peptidase_S9_cat"/>
</dbReference>
<keyword evidence="6" id="KW-1185">Reference proteome</keyword>
<evidence type="ECO:0000256" key="3">
    <source>
        <dbReference type="SAM" id="SignalP"/>
    </source>
</evidence>
<dbReference type="RefSeq" id="WP_255916798.1">
    <property type="nucleotide sequence ID" value="NZ_JANFQO010000039.1"/>
</dbReference>
<protein>
    <submittedName>
        <fullName evidence="5">Alpha/beta fold hydrolase</fullName>
    </submittedName>
</protein>
<dbReference type="InterPro" id="IPR002470">
    <property type="entry name" value="Peptidase_S9A"/>
</dbReference>
<dbReference type="InterPro" id="IPR029058">
    <property type="entry name" value="AB_hydrolase_fold"/>
</dbReference>
<keyword evidence="3" id="KW-0732">Signal</keyword>
<feature type="domain" description="Peptidase S9 prolyl oligopeptidase catalytic" evidence="4">
    <location>
        <begin position="443"/>
        <end position="648"/>
    </location>
</feature>
<dbReference type="Pfam" id="PF00326">
    <property type="entry name" value="Peptidase_S9"/>
    <property type="match status" value="1"/>
</dbReference>
<sequence length="654" mass="71375">MKPTLVLAIALALCAPAHGWATEAPRRVETANRLSEGLPEAVPADLAARLQRYQNTRKAVLAGWAADGNSILIATRFGSTQQVHRVRQPGGAREQLTFYDEPINEIAAHPRRNGFVFGKDVGGSEFWQLYWFDAASREISLLTDGKSRNSDAVFSHDGRLLAYSSTARNGKDTDIWLRDVESGQTRALVTQGGKGSWQAMDFSADGSRLLVLESLSANESRPAIVDIASGKLTALPGTGKKPAAFDRLRFSADGNSVYYTSDATAEFLQLQKMDLSSGRSTGISGKLDWDVEAFELSPDARHLVYVANEDGISTIHLLELASGKELALPSLPAGVIDTPSFSPDGSHLAFTLTSATSPSDVYSIELATAKLARWTESEVGGLDSATFSSPELVRFPTFDRIKGEARTIPAFYYKPKGDGPHPSVILVHGGPESQSRPLFNPDIQFLATQLGVAVLVPNVRGSSGYGKTYLQLDNGFKREDSVRDIGALLDWIGSRKELDASRVGIIGGSYGGYMVLAAMTHYSDRIRAGVEIVGISNFNTFLANTEDYRRDLRRAEYGDEREPKMRDFLEKISPLSNAAKITRPLLVAQGANDPRVPASEAEQIVGKVRGNGGTVWYLLQKDEGHGFQKKANRDYYSATTIQFWQKYLIGEEAR</sequence>
<dbReference type="Pfam" id="PF07676">
    <property type="entry name" value="PD40"/>
    <property type="match status" value="2"/>
</dbReference>
<dbReference type="EMBL" id="JANFQO010000039">
    <property type="protein sequence ID" value="MCQ4167613.1"/>
    <property type="molecule type" value="Genomic_DNA"/>
</dbReference>
<dbReference type="InterPro" id="IPR011042">
    <property type="entry name" value="6-blade_b-propeller_TolB-like"/>
</dbReference>
<comment type="caution">
    <text evidence="5">The sequence shown here is derived from an EMBL/GenBank/DDBJ whole genome shotgun (WGS) entry which is preliminary data.</text>
</comment>
<dbReference type="Proteomes" id="UP001165498">
    <property type="component" value="Unassembled WGS sequence"/>
</dbReference>
<evidence type="ECO:0000313" key="6">
    <source>
        <dbReference type="Proteomes" id="UP001165498"/>
    </source>
</evidence>
<gene>
    <name evidence="5" type="ORF">NM961_23135</name>
</gene>
<feature type="signal peptide" evidence="3">
    <location>
        <begin position="1"/>
        <end position="19"/>
    </location>
</feature>
<evidence type="ECO:0000259" key="4">
    <source>
        <dbReference type="Pfam" id="PF00326"/>
    </source>
</evidence>
<dbReference type="Gene3D" id="3.40.50.1820">
    <property type="entry name" value="alpha/beta hydrolase"/>
    <property type="match status" value="1"/>
</dbReference>
<evidence type="ECO:0000256" key="2">
    <source>
        <dbReference type="ARBA" id="ARBA00022825"/>
    </source>
</evidence>
<proteinExistence type="predicted"/>
<name>A0ABT1QZB8_9GAMM</name>
<dbReference type="SUPFAM" id="SSF53474">
    <property type="entry name" value="alpha/beta-Hydrolases"/>
    <property type="match status" value="1"/>
</dbReference>
<dbReference type="Gene3D" id="2.120.10.30">
    <property type="entry name" value="TolB, C-terminal domain"/>
    <property type="match status" value="2"/>
</dbReference>
<dbReference type="InterPro" id="IPR011659">
    <property type="entry name" value="WD40"/>
</dbReference>
<feature type="chain" id="PRO_5045995766" evidence="3">
    <location>
        <begin position="20"/>
        <end position="654"/>
    </location>
</feature>
<keyword evidence="2" id="KW-0720">Serine protease</keyword>
<dbReference type="PANTHER" id="PTHR42776">
    <property type="entry name" value="SERINE PEPTIDASE S9 FAMILY MEMBER"/>
    <property type="match status" value="1"/>
</dbReference>
<keyword evidence="1 5" id="KW-0378">Hydrolase</keyword>
<dbReference type="GO" id="GO:0016787">
    <property type="term" value="F:hydrolase activity"/>
    <property type="evidence" value="ECO:0007669"/>
    <property type="project" value="UniProtKB-KW"/>
</dbReference>
<accession>A0ABT1QZB8</accession>
<evidence type="ECO:0000256" key="1">
    <source>
        <dbReference type="ARBA" id="ARBA00022801"/>
    </source>
</evidence>
<dbReference type="PRINTS" id="PR00862">
    <property type="entry name" value="PROLIGOPTASE"/>
</dbReference>
<reference evidence="5" key="1">
    <citation type="submission" date="2022-07" db="EMBL/GenBank/DDBJ databases">
        <title>Tahibacter sp., a new gammaproteobacterium isolated from the silt sample collected at pig farm.</title>
        <authorList>
            <person name="Chen H."/>
        </authorList>
    </citation>
    <scope>NUCLEOTIDE SEQUENCE</scope>
    <source>
        <strain evidence="5">P2K</strain>
    </source>
</reference>
<dbReference type="SUPFAM" id="SSF82171">
    <property type="entry name" value="DPP6 N-terminal domain-like"/>
    <property type="match status" value="1"/>
</dbReference>
<organism evidence="5 6">
    <name type="scientific">Tahibacter harae</name>
    <dbReference type="NCBI Taxonomy" id="2963937"/>
    <lineage>
        <taxon>Bacteria</taxon>
        <taxon>Pseudomonadati</taxon>
        <taxon>Pseudomonadota</taxon>
        <taxon>Gammaproteobacteria</taxon>
        <taxon>Lysobacterales</taxon>
        <taxon>Rhodanobacteraceae</taxon>
        <taxon>Tahibacter</taxon>
    </lineage>
</organism>
<dbReference type="PANTHER" id="PTHR42776:SF27">
    <property type="entry name" value="DIPEPTIDYL PEPTIDASE FAMILY MEMBER 6"/>
    <property type="match status" value="1"/>
</dbReference>
<evidence type="ECO:0000313" key="5">
    <source>
        <dbReference type="EMBL" id="MCQ4167613.1"/>
    </source>
</evidence>
<keyword evidence="2" id="KW-0645">Protease</keyword>